<gene>
    <name evidence="1" type="ORF">SAMN04488052_104125</name>
</gene>
<evidence type="ECO:0000313" key="1">
    <source>
        <dbReference type="EMBL" id="SEO89508.1"/>
    </source>
</evidence>
<proteinExistence type="predicted"/>
<dbReference type="STRING" id="406100.SAMN04488052_104125"/>
<accession>A0A1H8TG82</accession>
<dbReference type="RefSeq" id="WP_091643302.1">
    <property type="nucleotide sequence ID" value="NZ_FOEG01000004.1"/>
</dbReference>
<dbReference type="CDD" id="cd04645">
    <property type="entry name" value="LbH_gamma_CA_like"/>
    <property type="match status" value="1"/>
</dbReference>
<dbReference type="SUPFAM" id="SSF51161">
    <property type="entry name" value="Trimeric LpxA-like enzymes"/>
    <property type="match status" value="1"/>
</dbReference>
<keyword evidence="2" id="KW-1185">Reference proteome</keyword>
<dbReference type="PANTHER" id="PTHR13061">
    <property type="entry name" value="DYNACTIN SUBUNIT P25"/>
    <property type="match status" value="1"/>
</dbReference>
<dbReference type="InterPro" id="IPR047324">
    <property type="entry name" value="LbH_gamma_CA-like"/>
</dbReference>
<dbReference type="PANTHER" id="PTHR13061:SF56">
    <property type="entry name" value="PROTEIN YRDA"/>
    <property type="match status" value="1"/>
</dbReference>
<dbReference type="InterPro" id="IPR001451">
    <property type="entry name" value="Hexapep"/>
</dbReference>
<dbReference type="InterPro" id="IPR011004">
    <property type="entry name" value="Trimer_LpxA-like_sf"/>
</dbReference>
<dbReference type="InterPro" id="IPR050484">
    <property type="entry name" value="Transf_Hexapept/Carb_Anhydrase"/>
</dbReference>
<organism evidence="1 2">
    <name type="scientific">Aquisalimonas asiatica</name>
    <dbReference type="NCBI Taxonomy" id="406100"/>
    <lineage>
        <taxon>Bacteria</taxon>
        <taxon>Pseudomonadati</taxon>
        <taxon>Pseudomonadota</taxon>
        <taxon>Gammaproteobacteria</taxon>
        <taxon>Chromatiales</taxon>
        <taxon>Ectothiorhodospiraceae</taxon>
        <taxon>Aquisalimonas</taxon>
    </lineage>
</organism>
<dbReference type="Gene3D" id="2.160.10.10">
    <property type="entry name" value="Hexapeptide repeat proteins"/>
    <property type="match status" value="1"/>
</dbReference>
<keyword evidence="1" id="KW-0808">Transferase</keyword>
<name>A0A1H8TG82_9GAMM</name>
<dbReference type="AlphaFoldDB" id="A0A1H8TG82"/>
<dbReference type="GO" id="GO:0016740">
    <property type="term" value="F:transferase activity"/>
    <property type="evidence" value="ECO:0007669"/>
    <property type="project" value="UniProtKB-KW"/>
</dbReference>
<dbReference type="OrthoDB" id="9803036at2"/>
<protein>
    <submittedName>
        <fullName evidence="1">Carbonic anhydrase or acetyltransferase, isoleucine patch superfamily</fullName>
    </submittedName>
</protein>
<dbReference type="Pfam" id="PF14602">
    <property type="entry name" value="Hexapep_2"/>
    <property type="match status" value="1"/>
</dbReference>
<sequence>MIRTFESYHPKIAHSAWVDATALVIGDVELAEDVSVWPMTVVRGDVHYIRVGPRSNIQDGAVVHVAHAGDYSPGYPTIIGADVTVGHKAIVHACTVEDACLIGMAATIMDGAVLGSESILGAGSLVPPGKELPGGHLYVGSPAKAVRELTDEEREFLRYSARNYVSVKNRHRASS</sequence>
<evidence type="ECO:0000313" key="2">
    <source>
        <dbReference type="Proteomes" id="UP000199657"/>
    </source>
</evidence>
<dbReference type="EMBL" id="FOEG01000004">
    <property type="protein sequence ID" value="SEO89508.1"/>
    <property type="molecule type" value="Genomic_DNA"/>
</dbReference>
<dbReference type="Proteomes" id="UP000199657">
    <property type="component" value="Unassembled WGS sequence"/>
</dbReference>
<reference evidence="1 2" key="1">
    <citation type="submission" date="2016-10" db="EMBL/GenBank/DDBJ databases">
        <authorList>
            <person name="de Groot N.N."/>
        </authorList>
    </citation>
    <scope>NUCLEOTIDE SEQUENCE [LARGE SCALE GENOMIC DNA]</scope>
    <source>
        <strain evidence="1 2">CGMCC 1.6291</strain>
    </source>
</reference>